<dbReference type="EMBL" id="VEVO01000009">
    <property type="protein sequence ID" value="KAF0038016.1"/>
    <property type="molecule type" value="Genomic_DNA"/>
</dbReference>
<dbReference type="AlphaFoldDB" id="A0A6A4SS42"/>
<protein>
    <submittedName>
        <fullName evidence="1">Uncharacterized protein</fullName>
    </submittedName>
</protein>
<comment type="caution">
    <text evidence="1">The sequence shown here is derived from an EMBL/GenBank/DDBJ whole genome shotgun (WGS) entry which is preliminary data.</text>
</comment>
<sequence>MVSRHLPVGFSTGQIGEVELCSDDLLLQQFVEDLLDRLVGSKRKFGRTNVGCAFGTEKCDLWKRRHSHQHSCHN</sequence>
<proteinExistence type="predicted"/>
<dbReference type="Proteomes" id="UP000438429">
    <property type="component" value="Unassembled WGS sequence"/>
</dbReference>
<reference evidence="1 2" key="1">
    <citation type="submission" date="2019-06" db="EMBL/GenBank/DDBJ databases">
        <title>Draft genomes of female and male turbot (Scophthalmus maximus).</title>
        <authorList>
            <person name="Xu H."/>
            <person name="Xu X.-W."/>
            <person name="Shao C."/>
            <person name="Chen S."/>
        </authorList>
    </citation>
    <scope>NUCLEOTIDE SEQUENCE [LARGE SCALE GENOMIC DNA]</scope>
    <source>
        <strain evidence="1">Ysfricsl-2016a</strain>
        <tissue evidence="1">Blood</tissue>
    </source>
</reference>
<accession>A0A6A4SS42</accession>
<name>A0A6A4SS42_SCOMX</name>
<gene>
    <name evidence="1" type="ORF">F2P81_010890</name>
</gene>
<evidence type="ECO:0000313" key="2">
    <source>
        <dbReference type="Proteomes" id="UP000438429"/>
    </source>
</evidence>
<organism evidence="1 2">
    <name type="scientific">Scophthalmus maximus</name>
    <name type="common">Turbot</name>
    <name type="synonym">Psetta maxima</name>
    <dbReference type="NCBI Taxonomy" id="52904"/>
    <lineage>
        <taxon>Eukaryota</taxon>
        <taxon>Metazoa</taxon>
        <taxon>Chordata</taxon>
        <taxon>Craniata</taxon>
        <taxon>Vertebrata</taxon>
        <taxon>Euteleostomi</taxon>
        <taxon>Actinopterygii</taxon>
        <taxon>Neopterygii</taxon>
        <taxon>Teleostei</taxon>
        <taxon>Neoteleostei</taxon>
        <taxon>Acanthomorphata</taxon>
        <taxon>Carangaria</taxon>
        <taxon>Pleuronectiformes</taxon>
        <taxon>Pleuronectoidei</taxon>
        <taxon>Scophthalmidae</taxon>
        <taxon>Scophthalmus</taxon>
    </lineage>
</organism>
<evidence type="ECO:0000313" key="1">
    <source>
        <dbReference type="EMBL" id="KAF0038016.1"/>
    </source>
</evidence>